<feature type="compositionally biased region" description="Polar residues" evidence="2">
    <location>
        <begin position="1030"/>
        <end position="1042"/>
    </location>
</feature>
<dbReference type="Proteomes" id="UP000054560">
    <property type="component" value="Unassembled WGS sequence"/>
</dbReference>
<dbReference type="STRING" id="667725.A0A0L0GAX6"/>
<dbReference type="InterPro" id="IPR039436">
    <property type="entry name" value="Asteroid_dom"/>
</dbReference>
<feature type="compositionally biased region" description="Polar residues" evidence="2">
    <location>
        <begin position="184"/>
        <end position="206"/>
    </location>
</feature>
<gene>
    <name evidence="4" type="ORF">SARC_02375</name>
</gene>
<evidence type="ECO:0000313" key="5">
    <source>
        <dbReference type="Proteomes" id="UP000054560"/>
    </source>
</evidence>
<dbReference type="PANTHER" id="PTHR15665:SF1">
    <property type="entry name" value="PROTEIN ASTEROID HOMOLOG 1"/>
    <property type="match status" value="1"/>
</dbReference>
<organism evidence="4 5">
    <name type="scientific">Sphaeroforma arctica JP610</name>
    <dbReference type="NCBI Taxonomy" id="667725"/>
    <lineage>
        <taxon>Eukaryota</taxon>
        <taxon>Ichthyosporea</taxon>
        <taxon>Ichthyophonida</taxon>
        <taxon>Sphaeroforma</taxon>
    </lineage>
</organism>
<dbReference type="OrthoDB" id="25987at2759"/>
<accession>A0A0L0GAX6</accession>
<feature type="region of interest" description="Disordered" evidence="2">
    <location>
        <begin position="523"/>
        <end position="546"/>
    </location>
</feature>
<dbReference type="EMBL" id="KQ241702">
    <property type="protein sequence ID" value="KNC85423.1"/>
    <property type="molecule type" value="Genomic_DNA"/>
</dbReference>
<evidence type="ECO:0000256" key="2">
    <source>
        <dbReference type="SAM" id="MobiDB-lite"/>
    </source>
</evidence>
<dbReference type="PANTHER" id="PTHR15665">
    <property type="entry name" value="ASTEROID PROTEIN"/>
    <property type="match status" value="1"/>
</dbReference>
<dbReference type="InterPro" id="IPR029060">
    <property type="entry name" value="PIN-like_dom_sf"/>
</dbReference>
<feature type="region of interest" description="Disordered" evidence="2">
    <location>
        <begin position="1021"/>
        <end position="1063"/>
    </location>
</feature>
<name>A0A0L0GAX6_9EUKA</name>
<dbReference type="Pfam" id="PF12813">
    <property type="entry name" value="XPG_I_2"/>
    <property type="match status" value="1"/>
</dbReference>
<feature type="domain" description="Asteroid" evidence="3">
    <location>
        <begin position="234"/>
        <end position="321"/>
    </location>
</feature>
<evidence type="ECO:0000256" key="1">
    <source>
        <dbReference type="ARBA" id="ARBA00007398"/>
    </source>
</evidence>
<feature type="compositionally biased region" description="Polar residues" evidence="2">
    <location>
        <begin position="1135"/>
        <end position="1144"/>
    </location>
</feature>
<feature type="compositionally biased region" description="Polar residues" evidence="2">
    <location>
        <begin position="1051"/>
        <end position="1061"/>
    </location>
</feature>
<feature type="region of interest" description="Disordered" evidence="2">
    <location>
        <begin position="705"/>
        <end position="749"/>
    </location>
</feature>
<dbReference type="RefSeq" id="XP_014159325.1">
    <property type="nucleotide sequence ID" value="XM_014303850.1"/>
</dbReference>
<dbReference type="SUPFAM" id="SSF88723">
    <property type="entry name" value="PIN domain-like"/>
    <property type="match status" value="1"/>
</dbReference>
<dbReference type="InterPro" id="IPR026832">
    <property type="entry name" value="Asteroid"/>
</dbReference>
<feature type="region of interest" description="Disordered" evidence="2">
    <location>
        <begin position="148"/>
        <end position="216"/>
    </location>
</feature>
<proteinExistence type="inferred from homology"/>
<evidence type="ECO:0000259" key="3">
    <source>
        <dbReference type="Pfam" id="PF12813"/>
    </source>
</evidence>
<keyword evidence="5" id="KW-1185">Reference proteome</keyword>
<dbReference type="GeneID" id="25902879"/>
<comment type="similarity">
    <text evidence="1">Belongs to the asteroid family.</text>
</comment>
<feature type="region of interest" description="Disordered" evidence="2">
    <location>
        <begin position="629"/>
        <end position="657"/>
    </location>
</feature>
<feature type="compositionally biased region" description="Polar residues" evidence="2">
    <location>
        <begin position="736"/>
        <end position="749"/>
    </location>
</feature>
<dbReference type="Gene3D" id="3.40.50.1010">
    <property type="entry name" value="5'-nuclease"/>
    <property type="match status" value="1"/>
</dbReference>
<reference evidence="4 5" key="1">
    <citation type="submission" date="2011-02" db="EMBL/GenBank/DDBJ databases">
        <title>The Genome Sequence of Sphaeroforma arctica JP610.</title>
        <authorList>
            <consortium name="The Broad Institute Genome Sequencing Platform"/>
            <person name="Russ C."/>
            <person name="Cuomo C."/>
            <person name="Young S.K."/>
            <person name="Zeng Q."/>
            <person name="Gargeya S."/>
            <person name="Alvarado L."/>
            <person name="Berlin A."/>
            <person name="Chapman S.B."/>
            <person name="Chen Z."/>
            <person name="Freedman E."/>
            <person name="Gellesch M."/>
            <person name="Goldberg J."/>
            <person name="Griggs A."/>
            <person name="Gujja S."/>
            <person name="Heilman E."/>
            <person name="Heiman D."/>
            <person name="Howarth C."/>
            <person name="Mehta T."/>
            <person name="Neiman D."/>
            <person name="Pearson M."/>
            <person name="Roberts A."/>
            <person name="Saif S."/>
            <person name="Shea T."/>
            <person name="Shenoy N."/>
            <person name="Sisk P."/>
            <person name="Stolte C."/>
            <person name="Sykes S."/>
            <person name="White J."/>
            <person name="Yandava C."/>
            <person name="Burger G."/>
            <person name="Gray M.W."/>
            <person name="Holland P.W.H."/>
            <person name="King N."/>
            <person name="Lang F.B.F."/>
            <person name="Roger A.J."/>
            <person name="Ruiz-Trillo I."/>
            <person name="Haas B."/>
            <person name="Nusbaum C."/>
            <person name="Birren B."/>
        </authorList>
    </citation>
    <scope>NUCLEOTIDE SEQUENCE [LARGE SCALE GENOMIC DNA]</scope>
    <source>
        <strain evidence="4 5">JP610</strain>
    </source>
</reference>
<evidence type="ECO:0000313" key="4">
    <source>
        <dbReference type="EMBL" id="KNC85423.1"/>
    </source>
</evidence>
<protein>
    <recommendedName>
        <fullName evidence="3">Asteroid domain-containing protein</fullName>
    </recommendedName>
</protein>
<sequence length="1361" mass="148080">MQLLYSNLAHRVVVDGSALLHRLFFQPRSSTPSNLCDYGCTPDLLHKRTIKVVSALVTTNAQVYVVMDGISPVSKAKERVKRSNHKLRDTLAVANKVSSRQRDVNLSAFANCRVLPVWARRTFVQTILSHFPAQGRVCPCCKKDVNPTTKHDKDTTATPEVRASSTETLAHPQPKSKGERNKYTKSAKSDMSTPTTTINCASTDTYSKADGRPHTLRRTHTRARACGNMLRCDQSSVRVYMADGEADGLVASVAIALGAVVLSNDSDFYIYPVISHGYVPLSTLQIASDTDGKVHVTGVQYFPQTLAKHLGLDLSDLPLLATLCGTDYVDDDISDEMHDHIVKLYPCTGRSTRLGKVIGSVATFILSCGQANVGLHADGEVDGNKDQSRVLDMKSTNVKDSEVSDSARDIVVQVALALLSVGVRERASRNYTASLNEYNLPAHLPYEAVVESPTCAQTKSSLRLNIVPIDTSPHQAVEKGTRSKQAQDMFCIACGTSGVAQNGLKHTTSCSSISEGLHETRIQSSELSNRKERVGPMSRTTTPPVPTTIAVSSTAAAWVKRLKDNLGDEASRVLEHKGAYESNAQVCTDVEMDVKGRLSVRQIVSKSGTKEKHTAHDEIDDIFNVRMGSSSRSQRGVPGAAISGASEDTERTTDSNKPVVCTRDEGHGLFLGNEGMCTCNGVCCGSVECDTVESLMHSLAITDDSEEVPQKTSHLSATPAIAGSKPNEKHIVSPVHSPSQSHAISGTTSQCEENGTMATDAIGDESQIYSVLHLLPRSMRGLVRHARVNAWAVETLILGLPFWPPIGVENPTRSSAWECTREPRSAWFRVLKGFIPSIQSENNKLKEREGTTVQVPSEKASSPFQQSIVYACDEKNSIAPPEWCTKLQNSDIPSIVYEYTRHKSSMRWARISIATGQPCEAQETDDGMNTESNVNNDTHPHTHMLTDKQATMTIAEEAKNAVRTVECVSSVMSGALEIVHTRSQATRVRLLMKILSVEKKAESLLSELAYIHSHDSNADEAGLGRLSASDKPSVSKNGLKNASSHERQQEHSQTLANSNAKSAPREICPDTVYDRVHRDGDGPGDFGVFEGQGICILALLSLIAHSDVDVSFWQARALLSASYCTHVHAQETVSATTATNNQTQSRKERRKGSGSAKIPNIPRPEIDLIHLHTQFLNMLSLAVDMGALLQTGLVVPVLHNVGIASLPNTIWHLQQSKARHIKSTKKKAKLSMAATAESIGVSSTNHQDNSLEGYAKHPNSSLSQRFAALETHTASRSSNEADDRPSSDDWLRLGLNRCDLQVAGQPRNMHVSVGKRTHTGAEMYGVSDELLRPLCIECRADAKLEASVRTALLYLVSICTQ</sequence>
<feature type="region of interest" description="Disordered" evidence="2">
    <location>
        <begin position="1135"/>
        <end position="1159"/>
    </location>
</feature>